<dbReference type="InterPro" id="IPR058533">
    <property type="entry name" value="Cation_efflux_TM"/>
</dbReference>
<evidence type="ECO:0000313" key="8">
    <source>
        <dbReference type="Proteomes" id="UP000516404"/>
    </source>
</evidence>
<dbReference type="PANTHER" id="PTHR11562:SF17">
    <property type="entry name" value="RE54080P-RELATED"/>
    <property type="match status" value="1"/>
</dbReference>
<dbReference type="InterPro" id="IPR002524">
    <property type="entry name" value="Cation_efflux"/>
</dbReference>
<feature type="transmembrane region" description="Helical" evidence="5">
    <location>
        <begin position="56"/>
        <end position="75"/>
    </location>
</feature>
<dbReference type="KEGG" id="rter:IDM49_01845"/>
<reference evidence="7 8" key="1">
    <citation type="submission" date="2020-09" db="EMBL/GenBank/DDBJ databases">
        <title>Investigation of environmental microbes.</title>
        <authorList>
            <person name="Ou Y."/>
            <person name="Kang Q."/>
        </authorList>
    </citation>
    <scope>NUCLEOTIDE SEQUENCE [LARGE SCALE GENOMIC DNA]</scope>
    <source>
        <strain evidence="7 8">KJZ-14</strain>
    </source>
</reference>
<feature type="transmembrane region" description="Helical" evidence="5">
    <location>
        <begin position="95"/>
        <end position="116"/>
    </location>
</feature>
<dbReference type="Gene3D" id="1.20.1510.10">
    <property type="entry name" value="Cation efflux protein transmembrane domain"/>
    <property type="match status" value="1"/>
</dbReference>
<dbReference type="EMBL" id="CP061539">
    <property type="protein sequence ID" value="QNV38059.1"/>
    <property type="molecule type" value="Genomic_DNA"/>
</dbReference>
<evidence type="ECO:0000259" key="6">
    <source>
        <dbReference type="Pfam" id="PF01545"/>
    </source>
</evidence>
<feature type="transmembrane region" description="Helical" evidence="5">
    <location>
        <begin position="185"/>
        <end position="201"/>
    </location>
</feature>
<keyword evidence="4 5" id="KW-0472">Membrane</keyword>
<evidence type="ECO:0000256" key="4">
    <source>
        <dbReference type="ARBA" id="ARBA00023136"/>
    </source>
</evidence>
<dbReference type="Pfam" id="PF01545">
    <property type="entry name" value="Cation_efflux"/>
    <property type="match status" value="1"/>
</dbReference>
<dbReference type="InterPro" id="IPR050681">
    <property type="entry name" value="CDF/SLC30A"/>
</dbReference>
<proteinExistence type="predicted"/>
<keyword evidence="2 5" id="KW-0812">Transmembrane</keyword>
<accession>A0A7H2BEG3</accession>
<keyword evidence="8" id="KW-1185">Reference proteome</keyword>
<dbReference type="GO" id="GO:0005385">
    <property type="term" value="F:zinc ion transmembrane transporter activity"/>
    <property type="evidence" value="ECO:0007669"/>
    <property type="project" value="TreeGrafter"/>
</dbReference>
<gene>
    <name evidence="7" type="ORF">IDM49_01845</name>
</gene>
<dbReference type="GeneID" id="96622966"/>
<evidence type="ECO:0000256" key="5">
    <source>
        <dbReference type="SAM" id="Phobius"/>
    </source>
</evidence>
<dbReference type="NCBIfam" id="TIGR01297">
    <property type="entry name" value="CDF"/>
    <property type="match status" value="1"/>
</dbReference>
<evidence type="ECO:0000313" key="7">
    <source>
        <dbReference type="EMBL" id="QNV38059.1"/>
    </source>
</evidence>
<dbReference type="RefSeq" id="WP_168614662.1">
    <property type="nucleotide sequence ID" value="NZ_BAAAOX010000003.1"/>
</dbReference>
<dbReference type="PANTHER" id="PTHR11562">
    <property type="entry name" value="CATION EFFLUX PROTEIN/ ZINC TRANSPORTER"/>
    <property type="match status" value="1"/>
</dbReference>
<dbReference type="SUPFAM" id="SSF161111">
    <property type="entry name" value="Cation efflux protein transmembrane domain-like"/>
    <property type="match status" value="1"/>
</dbReference>
<keyword evidence="3 5" id="KW-1133">Transmembrane helix</keyword>
<feature type="domain" description="Cation efflux protein transmembrane" evidence="6">
    <location>
        <begin position="26"/>
        <end position="216"/>
    </location>
</feature>
<evidence type="ECO:0000256" key="1">
    <source>
        <dbReference type="ARBA" id="ARBA00004141"/>
    </source>
</evidence>
<feature type="transmembrane region" description="Helical" evidence="5">
    <location>
        <begin position="159"/>
        <end position="179"/>
    </location>
</feature>
<dbReference type="GO" id="GO:0005886">
    <property type="term" value="C:plasma membrane"/>
    <property type="evidence" value="ECO:0007669"/>
    <property type="project" value="TreeGrafter"/>
</dbReference>
<evidence type="ECO:0000256" key="3">
    <source>
        <dbReference type="ARBA" id="ARBA00022989"/>
    </source>
</evidence>
<protein>
    <submittedName>
        <fullName evidence="7">Cation transporter</fullName>
    </submittedName>
</protein>
<dbReference type="InterPro" id="IPR027469">
    <property type="entry name" value="Cation_efflux_TMD_sf"/>
</dbReference>
<name>A0A7H2BEG3_9MICC</name>
<sequence>MGHSHAGHSHSGHDHSHNTNNLPRLALACAVAVAVLVAQCIGALVTGSLALLVDTVHVFTDSLGLVIALVAAVLARRPANPRRTWGWKRIEVLSAIFQSAALLAVGVFVLIEAVQRLFTTPEIPGRELLTFGVIGLVGNVLMLVILLGGDRTNFNMRAAFLEVANDALGSVAVIIGALVLRYTGWSFIDTVLALFIGALIIPRTITLFRETASVLMENTPACIDVNALKKHIEDKNEHVIEVHDLHVSQISSDLPVLTAHVILDDTCFHDGHSVEILKDLHHCVAEHFEISIKHSTFQLEPVSMYRGEHYHNLP</sequence>
<evidence type="ECO:0000256" key="2">
    <source>
        <dbReference type="ARBA" id="ARBA00022692"/>
    </source>
</evidence>
<organism evidence="7 8">
    <name type="scientific">Rothia terrae</name>
    <dbReference type="NCBI Taxonomy" id="396015"/>
    <lineage>
        <taxon>Bacteria</taxon>
        <taxon>Bacillati</taxon>
        <taxon>Actinomycetota</taxon>
        <taxon>Actinomycetes</taxon>
        <taxon>Micrococcales</taxon>
        <taxon>Micrococcaceae</taxon>
        <taxon>Rothia</taxon>
    </lineage>
</organism>
<feature type="transmembrane region" description="Helical" evidence="5">
    <location>
        <begin position="128"/>
        <end position="147"/>
    </location>
</feature>
<dbReference type="Proteomes" id="UP000516404">
    <property type="component" value="Chromosome"/>
</dbReference>
<feature type="transmembrane region" description="Helical" evidence="5">
    <location>
        <begin position="25"/>
        <end position="50"/>
    </location>
</feature>
<dbReference type="AlphaFoldDB" id="A0A7H2BEG3"/>
<comment type="subcellular location">
    <subcellularLocation>
        <location evidence="1">Membrane</location>
        <topology evidence="1">Multi-pass membrane protein</topology>
    </subcellularLocation>
</comment>